<protein>
    <submittedName>
        <fullName evidence="10">Glycoside hydrolase N-terminal domain-containing protein</fullName>
    </submittedName>
</protein>
<keyword evidence="1" id="KW-0326">Glycosidase</keyword>
<feature type="domain" description="F5/8 type C" evidence="5">
    <location>
        <begin position="201"/>
        <end position="327"/>
    </location>
</feature>
<name>A0A9D2R5I5_9FIRM</name>
<dbReference type="InterPro" id="IPR008979">
    <property type="entry name" value="Galactose-bd-like_sf"/>
</dbReference>
<dbReference type="Pfam" id="PF13290">
    <property type="entry name" value="CHB_HEX_C_1"/>
    <property type="match status" value="1"/>
</dbReference>
<evidence type="ECO:0000259" key="7">
    <source>
        <dbReference type="Pfam" id="PF14498"/>
    </source>
</evidence>
<evidence type="ECO:0000259" key="8">
    <source>
        <dbReference type="Pfam" id="PF21307"/>
    </source>
</evidence>
<feature type="compositionally biased region" description="Polar residues" evidence="2">
    <location>
        <begin position="1620"/>
        <end position="1640"/>
    </location>
</feature>
<dbReference type="Pfam" id="PF00754">
    <property type="entry name" value="F5_F8_type_C"/>
    <property type="match status" value="1"/>
</dbReference>
<evidence type="ECO:0000313" key="10">
    <source>
        <dbReference type="EMBL" id="HJD34071.1"/>
    </source>
</evidence>
<dbReference type="InterPro" id="IPR049053">
    <property type="entry name" value="AFCA-like_C"/>
</dbReference>
<dbReference type="InterPro" id="IPR000421">
    <property type="entry name" value="FA58C"/>
</dbReference>
<reference evidence="10" key="1">
    <citation type="journal article" date="2021" name="PeerJ">
        <title>Extensive microbial diversity within the chicken gut microbiome revealed by metagenomics and culture.</title>
        <authorList>
            <person name="Gilroy R."/>
            <person name="Ravi A."/>
            <person name="Getino M."/>
            <person name="Pursley I."/>
            <person name="Horton D.L."/>
            <person name="Alikhan N.F."/>
            <person name="Baker D."/>
            <person name="Gharbi K."/>
            <person name="Hall N."/>
            <person name="Watson M."/>
            <person name="Adriaenssens E.M."/>
            <person name="Foster-Nyarko E."/>
            <person name="Jarju S."/>
            <person name="Secka A."/>
            <person name="Antonio M."/>
            <person name="Oren A."/>
            <person name="Chaudhuri R.R."/>
            <person name="La Ragione R."/>
            <person name="Hildebrand F."/>
            <person name="Pallen M.J."/>
        </authorList>
    </citation>
    <scope>NUCLEOTIDE SEQUENCE</scope>
    <source>
        <strain evidence="10">ChiGjej3B3-11674</strain>
    </source>
</reference>
<dbReference type="SUPFAM" id="SSF49785">
    <property type="entry name" value="Galactose-binding domain-like"/>
    <property type="match status" value="2"/>
</dbReference>
<proteinExistence type="predicted"/>
<dbReference type="Pfam" id="PF14498">
    <property type="entry name" value="Glyco_hyd_65N_2"/>
    <property type="match status" value="2"/>
</dbReference>
<reference evidence="10" key="2">
    <citation type="submission" date="2021-04" db="EMBL/GenBank/DDBJ databases">
        <authorList>
            <person name="Gilroy R."/>
        </authorList>
    </citation>
    <scope>NUCLEOTIDE SEQUENCE</scope>
    <source>
        <strain evidence="10">ChiGjej3B3-11674</strain>
    </source>
</reference>
<evidence type="ECO:0000313" key="11">
    <source>
        <dbReference type="Proteomes" id="UP000823897"/>
    </source>
</evidence>
<feature type="domain" description="GH29D-like beta-sandwich" evidence="6">
    <location>
        <begin position="1094"/>
        <end position="1154"/>
    </location>
</feature>
<evidence type="ECO:0000259" key="9">
    <source>
        <dbReference type="Pfam" id="PF22124"/>
    </source>
</evidence>
<evidence type="ECO:0000256" key="3">
    <source>
        <dbReference type="SAM" id="Phobius"/>
    </source>
</evidence>
<feature type="chain" id="PRO_5039374488" evidence="4">
    <location>
        <begin position="29"/>
        <end position="1696"/>
    </location>
</feature>
<keyword evidence="3" id="KW-0472">Membrane</keyword>
<dbReference type="Gene3D" id="1.20.1270.70">
    <property type="entry name" value="Designed single chain three-helix bundle"/>
    <property type="match status" value="1"/>
</dbReference>
<evidence type="ECO:0000256" key="2">
    <source>
        <dbReference type="SAM" id="MobiDB-lite"/>
    </source>
</evidence>
<dbReference type="Pfam" id="PF22124">
    <property type="entry name" value="Glyco_hydro_95_cat"/>
    <property type="match status" value="1"/>
</dbReference>
<dbReference type="GO" id="GO:0005975">
    <property type="term" value="P:carbohydrate metabolic process"/>
    <property type="evidence" value="ECO:0007669"/>
    <property type="project" value="InterPro"/>
</dbReference>
<keyword evidence="4" id="KW-0732">Signal</keyword>
<feature type="compositionally biased region" description="Polar residues" evidence="2">
    <location>
        <begin position="194"/>
        <end position="207"/>
    </location>
</feature>
<evidence type="ECO:0000256" key="4">
    <source>
        <dbReference type="SAM" id="SignalP"/>
    </source>
</evidence>
<accession>A0A9D2R5I5</accession>
<comment type="caution">
    <text evidence="10">The sequence shown here is derived from an EMBL/GenBank/DDBJ whole genome shotgun (WGS) entry which is preliminary data.</text>
</comment>
<evidence type="ECO:0000259" key="5">
    <source>
        <dbReference type="Pfam" id="PF00754"/>
    </source>
</evidence>
<dbReference type="InterPro" id="IPR012341">
    <property type="entry name" value="6hp_glycosidase-like_sf"/>
</dbReference>
<dbReference type="Gene3D" id="1.20.1270.90">
    <property type="entry name" value="AF1782-like"/>
    <property type="match status" value="3"/>
</dbReference>
<dbReference type="Pfam" id="PF21307">
    <property type="entry name" value="Glyco_hydro_95_C"/>
    <property type="match status" value="1"/>
</dbReference>
<sequence>MKRRKKLIGALLSSAMLLTSIMPVSVMAAEPGDAQGEAGAQPGLKMWYSSPATDWESEASPLGNGFMGAMIFGGVDSDQILINEHTLWSGGPGADPDYDGGHNDRTSEENAANLKKAQELLQDEVTDFTENHSAYVDESTGQVVSENFNPSDEVKNLINTLKGDKTYFGHYQQLSNIMITNESDKAVIPVSIDSNSANKNSGNQQYQEGPEKAFDNRTDTKWYSVGGLSGDAQQEFPAWVTAEYEEPVTTSQYAIVSGNDTPARDPKAWNLYGSNDGEKFDLIDAQTDVVFENRIQTKYFPLDGEVSYKYYKFEVTELYGNAGGCQMQEIIINASEEKASEYTDYVRALDLDTAVASVDYTLDGVGYHREYFVSNPGNVMAVRLTADQDGSITKYFSITTPQAKAEISSENDTITLTGTPSDHGEDGLHFAQQVKVIPKGGEMEADGTGVMVTGADEVLLLMSAGTNYQQCMDDSYDYFSDEDPLDGVKERIAAAEEKGYEALKAEHIADYQSLYDNVKLDLGGSVPYKSTDALLAGYNGRSADPNTAEEDLYLETMYYQFGRYLLIASSREGSLPANLQGIWANGLTPPWDADYHTNINVQMNYWLAEQTNLSECHLPLIEYINSLVPRGSETAEKVFGEGTRGWTTFHENNIWGNTAPAVSDAFFTPTAAAWLCQDIWEVYAFNMDEEFLEENYDTMLQSAIFLVDILVEDERDGTLVVSPSYSPEHGPYSLGSTFDQAVVWDIFNNVILAADVLGKSDTSEVQEIKAAFEKLSGPKIGLAGQFQEWKDETTMDITGDGGHRHVNHLYGLHPGKQIVAGRSEQDDEYVEAMKVTLNTRGDGGTGWSKAWKINFWARLRDGDHAHKMVEEQLKESTLQNLFDTHPPFQIDGNFGATAGMTEMLLQSQGDSIDLLAAVPADWDTGSVTGLRARGDVTVDMTWQRATLTGAVLTAGTAGELKVRGENIGTSTLKDSNGNQVEFTKEDADTITFNAEAGMTYTISEIRNEEGAAQAREELQGLIASAQEKLDGKSPEDEIYDEGANKALEEAIGAAQDVLDSDTQDYFELTDAVSALQQAVNEFDDAYNISFSVSPASGIYSGDLTVKIDCASSIVDIRYTIDGSEPTADSPKYYNGIILPYGISTVKAATFLGDKQINDTVTYEYMVNDGGNLALGREVSVTDGTRVISGYGPEKAFDGDASSRLATNGSGAGVEINLGTAAEVSAVAIDQFVEREQTSRIQEYTVEYWDGENWVECDRVQNSVKEADNIIFNNDPDHDPTQHAYMGSSFGPVTASRFRINMTGGEVSIWEISLYGNTEAVDLTALKQAVLDAGSIELDGYTEDSAKALQEVLAEAEKVLADSGATQEDADRAAETLNQAIADLALKSDEEQAVSKKTLEYFLNRAKEYQANGAVDSCVESVKKLFEEAVAEGEAVMADEHATRDEVMDASLKLMKAIHALDMKAADKTDLEMAVELGEMIDLSRYVEAGQQEFTDALTAAKETLADGDALQGDVDTAWNTLVAAMENLRLKADKDVLEALLDEAAGLDLSRYTEESAAVFRAALASAQAVFADGTLTEADQQKVDDAVNALKEAKAGLTALNGGSGDGSGTGSGDAQEPGGSQDTGGQNSGSQNSADQGGSKTGSGGNADKNSGGSADKAAKTGDAAPVAGWILFAAVSGAAAFSVITGKRRRGQR</sequence>
<dbReference type="Pfam" id="PF07554">
    <property type="entry name" value="FIVAR"/>
    <property type="match status" value="5"/>
</dbReference>
<keyword evidence="3" id="KW-0812">Transmembrane</keyword>
<dbReference type="Gene3D" id="1.50.10.10">
    <property type="match status" value="1"/>
</dbReference>
<dbReference type="InterPro" id="IPR027414">
    <property type="entry name" value="GH95_N_dom"/>
</dbReference>
<dbReference type="EMBL" id="DWUV01000112">
    <property type="protein sequence ID" value="HJD34071.1"/>
    <property type="molecule type" value="Genomic_DNA"/>
</dbReference>
<feature type="domain" description="Alpha fucosidase A-like C-terminal" evidence="8">
    <location>
        <begin position="906"/>
        <end position="1002"/>
    </location>
</feature>
<dbReference type="SUPFAM" id="SSF48208">
    <property type="entry name" value="Six-hairpin glycosidases"/>
    <property type="match status" value="1"/>
</dbReference>
<feature type="domain" description="Glycosyl hydrolase family 95 N-terminal" evidence="7">
    <location>
        <begin position="336"/>
        <end position="470"/>
    </location>
</feature>
<dbReference type="Pfam" id="PF22633">
    <property type="entry name" value="F5_F8_type_C_2"/>
    <property type="match status" value="1"/>
</dbReference>
<evidence type="ECO:0000259" key="6">
    <source>
        <dbReference type="Pfam" id="PF13290"/>
    </source>
</evidence>
<dbReference type="Proteomes" id="UP000823897">
    <property type="component" value="Unassembled WGS sequence"/>
</dbReference>
<feature type="region of interest" description="Disordered" evidence="2">
    <location>
        <begin position="1599"/>
        <end position="1664"/>
    </location>
</feature>
<organism evidence="10 11">
    <name type="scientific">Candidatus Mediterraneibacter tabaqchaliae</name>
    <dbReference type="NCBI Taxonomy" id="2838689"/>
    <lineage>
        <taxon>Bacteria</taxon>
        <taxon>Bacillati</taxon>
        <taxon>Bacillota</taxon>
        <taxon>Clostridia</taxon>
        <taxon>Lachnospirales</taxon>
        <taxon>Lachnospiraceae</taxon>
        <taxon>Mediterraneibacter</taxon>
    </lineage>
</organism>
<dbReference type="InterPro" id="IPR008928">
    <property type="entry name" value="6-hairpin_glycosidase_sf"/>
</dbReference>
<dbReference type="Gene3D" id="2.60.120.260">
    <property type="entry name" value="Galactose-binding domain-like"/>
    <property type="match status" value="2"/>
</dbReference>
<feature type="domain" description="Glycosyl hydrolase family 95 N-terminal" evidence="7">
    <location>
        <begin position="46"/>
        <end position="137"/>
    </location>
</feature>
<keyword evidence="3" id="KW-1133">Transmembrane helix</keyword>
<feature type="domain" description="Glycosyl hydrolase family 95 catalytic" evidence="9">
    <location>
        <begin position="499"/>
        <end position="904"/>
    </location>
</feature>
<dbReference type="Gene3D" id="2.70.98.50">
    <property type="entry name" value="putative glycoside hydrolase family protein from bacillus halodurans"/>
    <property type="match status" value="1"/>
</dbReference>
<feature type="compositionally biased region" description="Gly residues" evidence="2">
    <location>
        <begin position="1603"/>
        <end position="1613"/>
    </location>
</feature>
<feature type="region of interest" description="Disordered" evidence="2">
    <location>
        <begin position="194"/>
        <end position="213"/>
    </location>
</feature>
<dbReference type="PANTHER" id="PTHR31084:SF19">
    <property type="entry name" value="GLYCOSYL HYDROLASE FAMILY 95 N-TERMINAL DOMAIN-CONTAINING PROTEIN"/>
    <property type="match status" value="1"/>
</dbReference>
<evidence type="ECO:0000256" key="1">
    <source>
        <dbReference type="ARBA" id="ARBA00023295"/>
    </source>
</evidence>
<dbReference type="InterPro" id="IPR054363">
    <property type="entry name" value="GH95_cat"/>
</dbReference>
<feature type="signal peptide" evidence="4">
    <location>
        <begin position="1"/>
        <end position="28"/>
    </location>
</feature>
<feature type="transmembrane region" description="Helical" evidence="3">
    <location>
        <begin position="1669"/>
        <end position="1687"/>
    </location>
</feature>
<keyword evidence="10" id="KW-0378">Hydrolase</keyword>
<gene>
    <name evidence="10" type="ORF">H9911_05955</name>
</gene>
<dbReference type="InterPro" id="IPR059177">
    <property type="entry name" value="GH29D-like_dom"/>
</dbReference>
<dbReference type="PANTHER" id="PTHR31084">
    <property type="entry name" value="ALPHA-L-FUCOSIDASE 2"/>
    <property type="match status" value="1"/>
</dbReference>
<dbReference type="GO" id="GO:0004560">
    <property type="term" value="F:alpha-L-fucosidase activity"/>
    <property type="evidence" value="ECO:0007669"/>
    <property type="project" value="TreeGrafter"/>
</dbReference>